<evidence type="ECO:0000256" key="1">
    <source>
        <dbReference type="SAM" id="MobiDB-lite"/>
    </source>
</evidence>
<feature type="compositionally biased region" description="Basic and acidic residues" evidence="1">
    <location>
        <begin position="54"/>
        <end position="73"/>
    </location>
</feature>
<dbReference type="Gramene" id="TKV90620">
    <property type="protein sequence ID" value="TKV90620"/>
    <property type="gene ID" value="SEVIR_9G041750v2"/>
</dbReference>
<dbReference type="Proteomes" id="UP000298652">
    <property type="component" value="Chromosome 9"/>
</dbReference>
<feature type="compositionally biased region" description="Basic residues" evidence="1">
    <location>
        <begin position="134"/>
        <end position="152"/>
    </location>
</feature>
<gene>
    <name evidence="2" type="ORF">SEVIR_9G041750v2</name>
</gene>
<accession>A0A4U6SQG0</accession>
<feature type="region of interest" description="Disordered" evidence="1">
    <location>
        <begin position="1"/>
        <end position="29"/>
    </location>
</feature>
<feature type="compositionally biased region" description="Low complexity" evidence="1">
    <location>
        <begin position="98"/>
        <end position="116"/>
    </location>
</feature>
<protein>
    <submittedName>
        <fullName evidence="2">Uncharacterized protein</fullName>
    </submittedName>
</protein>
<keyword evidence="3" id="KW-1185">Reference proteome</keyword>
<evidence type="ECO:0000313" key="3">
    <source>
        <dbReference type="Proteomes" id="UP000298652"/>
    </source>
</evidence>
<dbReference type="AlphaFoldDB" id="A0A4U6SQG0"/>
<feature type="compositionally biased region" description="Basic and acidic residues" evidence="1">
    <location>
        <begin position="119"/>
        <end position="128"/>
    </location>
</feature>
<feature type="compositionally biased region" description="Low complexity" evidence="1">
    <location>
        <begin position="1"/>
        <end position="15"/>
    </location>
</feature>
<evidence type="ECO:0000313" key="2">
    <source>
        <dbReference type="EMBL" id="TKV90620.1"/>
    </source>
</evidence>
<organism evidence="2 3">
    <name type="scientific">Setaria viridis</name>
    <name type="common">Green bristlegrass</name>
    <name type="synonym">Setaria italica subsp. viridis</name>
    <dbReference type="NCBI Taxonomy" id="4556"/>
    <lineage>
        <taxon>Eukaryota</taxon>
        <taxon>Viridiplantae</taxon>
        <taxon>Streptophyta</taxon>
        <taxon>Embryophyta</taxon>
        <taxon>Tracheophyta</taxon>
        <taxon>Spermatophyta</taxon>
        <taxon>Magnoliopsida</taxon>
        <taxon>Liliopsida</taxon>
        <taxon>Poales</taxon>
        <taxon>Poaceae</taxon>
        <taxon>PACMAD clade</taxon>
        <taxon>Panicoideae</taxon>
        <taxon>Panicodae</taxon>
        <taxon>Paniceae</taxon>
        <taxon>Cenchrinae</taxon>
        <taxon>Setaria</taxon>
    </lineage>
</organism>
<feature type="region of interest" description="Disordered" evidence="1">
    <location>
        <begin position="41"/>
        <end position="173"/>
    </location>
</feature>
<sequence length="173" mass="17845">MAGSSTSPPSSGSSGYVVTEIESPSLDTSTHVAIGSVHAAVRRRGAEAGAGRRGGAERGEGGRGGGRVREGPGCRRGGARVARRRDGGVHGVQGGAERLLACPGAAAPRAARQLRAPRLRPDRHDRQLRPGPARGRRRPGGRRGAAPRRRLLPGRQAGPLRVTHSGSIGTGCW</sequence>
<name>A0A4U6SQG0_SETVI</name>
<proteinExistence type="predicted"/>
<reference evidence="2" key="1">
    <citation type="submission" date="2019-03" db="EMBL/GenBank/DDBJ databases">
        <title>WGS assembly of Setaria viridis.</title>
        <authorList>
            <person name="Huang P."/>
            <person name="Jenkins J."/>
            <person name="Grimwood J."/>
            <person name="Barry K."/>
            <person name="Healey A."/>
            <person name="Mamidi S."/>
            <person name="Sreedasyam A."/>
            <person name="Shu S."/>
            <person name="Feldman M."/>
            <person name="Wu J."/>
            <person name="Yu Y."/>
            <person name="Chen C."/>
            <person name="Johnson J."/>
            <person name="Rokhsar D."/>
            <person name="Baxter I."/>
            <person name="Schmutz J."/>
            <person name="Brutnell T."/>
            <person name="Kellogg E."/>
        </authorList>
    </citation>
    <scope>NUCLEOTIDE SEQUENCE [LARGE SCALE GENOMIC DNA]</scope>
</reference>
<dbReference type="EMBL" id="CM016560">
    <property type="protein sequence ID" value="TKV90620.1"/>
    <property type="molecule type" value="Genomic_DNA"/>
</dbReference>